<evidence type="ECO:0000256" key="1">
    <source>
        <dbReference type="SAM" id="MobiDB-lite"/>
    </source>
</evidence>
<accession>A0A0A8ZMM9</accession>
<feature type="compositionally biased region" description="Basic and acidic residues" evidence="1">
    <location>
        <begin position="12"/>
        <end position="24"/>
    </location>
</feature>
<name>A0A0A8ZMM9_ARUDO</name>
<protein>
    <submittedName>
        <fullName evidence="2">Uncharacterized protein</fullName>
    </submittedName>
</protein>
<organism evidence="2">
    <name type="scientific">Arundo donax</name>
    <name type="common">Giant reed</name>
    <name type="synonym">Donax arundinaceus</name>
    <dbReference type="NCBI Taxonomy" id="35708"/>
    <lineage>
        <taxon>Eukaryota</taxon>
        <taxon>Viridiplantae</taxon>
        <taxon>Streptophyta</taxon>
        <taxon>Embryophyta</taxon>
        <taxon>Tracheophyta</taxon>
        <taxon>Spermatophyta</taxon>
        <taxon>Magnoliopsida</taxon>
        <taxon>Liliopsida</taxon>
        <taxon>Poales</taxon>
        <taxon>Poaceae</taxon>
        <taxon>PACMAD clade</taxon>
        <taxon>Arundinoideae</taxon>
        <taxon>Arundineae</taxon>
        <taxon>Arundo</taxon>
    </lineage>
</organism>
<sequence length="48" mass="5602">MLLGTDQATQHNEADLRSERRDGSIPHAIAQPQRSDRRPPIRVNRERR</sequence>
<feature type="region of interest" description="Disordered" evidence="1">
    <location>
        <begin position="1"/>
        <end position="48"/>
    </location>
</feature>
<dbReference type="AlphaFoldDB" id="A0A0A8ZMM9"/>
<feature type="compositionally biased region" description="Polar residues" evidence="1">
    <location>
        <begin position="1"/>
        <end position="11"/>
    </location>
</feature>
<reference evidence="2" key="2">
    <citation type="journal article" date="2015" name="Data Brief">
        <title>Shoot transcriptome of the giant reed, Arundo donax.</title>
        <authorList>
            <person name="Barrero R.A."/>
            <person name="Guerrero F.D."/>
            <person name="Moolhuijzen P."/>
            <person name="Goolsby J.A."/>
            <person name="Tidwell J."/>
            <person name="Bellgard S.E."/>
            <person name="Bellgard M.I."/>
        </authorList>
    </citation>
    <scope>NUCLEOTIDE SEQUENCE</scope>
    <source>
        <tissue evidence="2">Shoot tissue taken approximately 20 cm above the soil surface</tissue>
    </source>
</reference>
<proteinExistence type="predicted"/>
<reference evidence="2" key="1">
    <citation type="submission" date="2014-09" db="EMBL/GenBank/DDBJ databases">
        <authorList>
            <person name="Magalhaes I.L.F."/>
            <person name="Oliveira U."/>
            <person name="Santos F.R."/>
            <person name="Vidigal T.H.D.A."/>
            <person name="Brescovit A.D."/>
            <person name="Santos A.J."/>
        </authorList>
    </citation>
    <scope>NUCLEOTIDE SEQUENCE</scope>
    <source>
        <tissue evidence="2">Shoot tissue taken approximately 20 cm above the soil surface</tissue>
    </source>
</reference>
<dbReference type="EMBL" id="GBRH01257261">
    <property type="protein sequence ID" value="JAD40634.1"/>
    <property type="molecule type" value="Transcribed_RNA"/>
</dbReference>
<evidence type="ECO:0000313" key="2">
    <source>
        <dbReference type="EMBL" id="JAD40634.1"/>
    </source>
</evidence>